<keyword evidence="2" id="KW-0812">Transmembrane</keyword>
<evidence type="ECO:0000256" key="1">
    <source>
        <dbReference type="SAM" id="MobiDB-lite"/>
    </source>
</evidence>
<feature type="transmembrane region" description="Helical" evidence="2">
    <location>
        <begin position="255"/>
        <end position="277"/>
    </location>
</feature>
<dbReference type="Proteomes" id="UP001321749">
    <property type="component" value="Unassembled WGS sequence"/>
</dbReference>
<dbReference type="GO" id="GO:0016020">
    <property type="term" value="C:membrane"/>
    <property type="evidence" value="ECO:0007669"/>
    <property type="project" value="TreeGrafter"/>
</dbReference>
<keyword evidence="4" id="KW-1185">Reference proteome</keyword>
<keyword evidence="2" id="KW-1133">Transmembrane helix</keyword>
<proteinExistence type="predicted"/>
<dbReference type="AlphaFoldDB" id="A0AAV9H7P3"/>
<evidence type="ECO:0000313" key="3">
    <source>
        <dbReference type="EMBL" id="KAK4456723.1"/>
    </source>
</evidence>
<gene>
    <name evidence="3" type="ORF">QBC42DRAFT_53498</name>
</gene>
<evidence type="ECO:0000313" key="4">
    <source>
        <dbReference type="Proteomes" id="UP001321749"/>
    </source>
</evidence>
<organism evidence="3 4">
    <name type="scientific">Cladorrhinum samala</name>
    <dbReference type="NCBI Taxonomy" id="585594"/>
    <lineage>
        <taxon>Eukaryota</taxon>
        <taxon>Fungi</taxon>
        <taxon>Dikarya</taxon>
        <taxon>Ascomycota</taxon>
        <taxon>Pezizomycotina</taxon>
        <taxon>Sordariomycetes</taxon>
        <taxon>Sordariomycetidae</taxon>
        <taxon>Sordariales</taxon>
        <taxon>Podosporaceae</taxon>
        <taxon>Cladorrhinum</taxon>
    </lineage>
</organism>
<keyword evidence="2" id="KW-0472">Membrane</keyword>
<reference evidence="3" key="1">
    <citation type="journal article" date="2023" name="Mol. Phylogenet. Evol.">
        <title>Genome-scale phylogeny and comparative genomics of the fungal order Sordariales.</title>
        <authorList>
            <person name="Hensen N."/>
            <person name="Bonometti L."/>
            <person name="Westerberg I."/>
            <person name="Brannstrom I.O."/>
            <person name="Guillou S."/>
            <person name="Cros-Aarteil S."/>
            <person name="Calhoun S."/>
            <person name="Haridas S."/>
            <person name="Kuo A."/>
            <person name="Mondo S."/>
            <person name="Pangilinan J."/>
            <person name="Riley R."/>
            <person name="LaButti K."/>
            <person name="Andreopoulos B."/>
            <person name="Lipzen A."/>
            <person name="Chen C."/>
            <person name="Yan M."/>
            <person name="Daum C."/>
            <person name="Ng V."/>
            <person name="Clum A."/>
            <person name="Steindorff A."/>
            <person name="Ohm R.A."/>
            <person name="Martin F."/>
            <person name="Silar P."/>
            <person name="Natvig D.O."/>
            <person name="Lalanne C."/>
            <person name="Gautier V."/>
            <person name="Ament-Velasquez S.L."/>
            <person name="Kruys A."/>
            <person name="Hutchinson M.I."/>
            <person name="Powell A.J."/>
            <person name="Barry K."/>
            <person name="Miller A.N."/>
            <person name="Grigoriev I.V."/>
            <person name="Debuchy R."/>
            <person name="Gladieux P."/>
            <person name="Hiltunen Thoren M."/>
            <person name="Johannesson H."/>
        </authorList>
    </citation>
    <scope>NUCLEOTIDE SEQUENCE</scope>
    <source>
        <strain evidence="3">PSN324</strain>
    </source>
</reference>
<protein>
    <submittedName>
        <fullName evidence="3">Uncharacterized protein</fullName>
    </submittedName>
</protein>
<feature type="compositionally biased region" description="Low complexity" evidence="1">
    <location>
        <begin position="99"/>
        <end position="113"/>
    </location>
</feature>
<dbReference type="InterPro" id="IPR038872">
    <property type="entry name" value="Put_GTT3"/>
</dbReference>
<dbReference type="PANTHER" id="PTHR41807">
    <property type="entry name" value="GLUTATHIONE TRANSFERASE 3"/>
    <property type="match status" value="1"/>
</dbReference>
<accession>A0AAV9H7P3</accession>
<comment type="caution">
    <text evidence="3">The sequence shown here is derived from an EMBL/GenBank/DDBJ whole genome shotgun (WGS) entry which is preliminary data.</text>
</comment>
<feature type="region of interest" description="Disordered" evidence="1">
    <location>
        <begin position="64"/>
        <end position="123"/>
    </location>
</feature>
<dbReference type="EMBL" id="MU865173">
    <property type="protein sequence ID" value="KAK4456723.1"/>
    <property type="molecule type" value="Genomic_DNA"/>
</dbReference>
<dbReference type="PANTHER" id="PTHR41807:SF1">
    <property type="entry name" value="GLUTATHIONE TRANSFERASE 3"/>
    <property type="match status" value="1"/>
</dbReference>
<sequence length="372" mass="39653">MSGGNNWLARQRKTELLDLADAIGLTNYEKLLKSDLESAIDDHVSQNANRFQNNPKLKDYFKSRARAEGSPVKKEPLAYEPKLSKRRQSTKVAEEVTVDPESPADSSSSRSPSPSSPEPVTSLIPAHASDLVPSLPASITTPARNGALSLASRLQLPATPADVASAVESGTLAVRSKLSDLYSESGVPEAAQSTREFLSTVHSVLSTIAIFELYKLRQELLPDRYAFTFPAISWLGTAEHPVKLPDMFALVTSGFWIPALTWFLTSFAVPAAVGWFYNLGYASGAKGGSGRGAGRNKGNNAAGGYEVDPLVFSIVKGLLTYVIYGQGVTFGGLISEEVVGRINGALYSGWKGVLVGSGVAGVTAVYDAVLRK</sequence>
<feature type="compositionally biased region" description="Basic and acidic residues" evidence="1">
    <location>
        <begin position="64"/>
        <end position="77"/>
    </location>
</feature>
<evidence type="ECO:0000256" key="2">
    <source>
        <dbReference type="SAM" id="Phobius"/>
    </source>
</evidence>
<reference evidence="3" key="2">
    <citation type="submission" date="2023-06" db="EMBL/GenBank/DDBJ databases">
        <authorList>
            <consortium name="Lawrence Berkeley National Laboratory"/>
            <person name="Mondo S.J."/>
            <person name="Hensen N."/>
            <person name="Bonometti L."/>
            <person name="Westerberg I."/>
            <person name="Brannstrom I.O."/>
            <person name="Guillou S."/>
            <person name="Cros-Aarteil S."/>
            <person name="Calhoun S."/>
            <person name="Haridas S."/>
            <person name="Kuo A."/>
            <person name="Pangilinan J."/>
            <person name="Riley R."/>
            <person name="Labutti K."/>
            <person name="Andreopoulos B."/>
            <person name="Lipzen A."/>
            <person name="Chen C."/>
            <person name="Yanf M."/>
            <person name="Daum C."/>
            <person name="Ng V."/>
            <person name="Clum A."/>
            <person name="Steindorff A."/>
            <person name="Ohm R."/>
            <person name="Martin F."/>
            <person name="Silar P."/>
            <person name="Natvig D."/>
            <person name="Lalanne C."/>
            <person name="Gautier V."/>
            <person name="Ament-Velasquez S.L."/>
            <person name="Kruys A."/>
            <person name="Hutchinson M.I."/>
            <person name="Powell A.J."/>
            <person name="Barry K."/>
            <person name="Miller A.N."/>
            <person name="Grigoriev I.V."/>
            <person name="Debuchy R."/>
            <person name="Gladieux P."/>
            <person name="Thoren M.H."/>
            <person name="Johannesson H."/>
        </authorList>
    </citation>
    <scope>NUCLEOTIDE SEQUENCE</scope>
    <source>
        <strain evidence="3">PSN324</strain>
    </source>
</reference>
<name>A0AAV9H7P3_9PEZI</name>